<name>A0A0S8GPD6_UNCW3</name>
<sequence length="114" mass="12525">MSKLFAICACVIAILAVVMSQSHDNSPTEYIGQMPLVVVTAPRYDVASEWYGLMDTVVISAERFDSEDAAWSGLLDTVTALRMPAQSLPGLVTPTLTYQGPLDIFVDGYHRWVE</sequence>
<gene>
    <name evidence="2" type="ORF">AMJ87_01570</name>
</gene>
<comment type="caution">
    <text evidence="2">The sequence shown here is derived from an EMBL/GenBank/DDBJ whole genome shotgun (WGS) entry which is preliminary data.</text>
</comment>
<dbReference type="EMBL" id="LJUO01000008">
    <property type="protein sequence ID" value="KPK73498.1"/>
    <property type="molecule type" value="Genomic_DNA"/>
</dbReference>
<evidence type="ECO:0000313" key="3">
    <source>
        <dbReference type="Proteomes" id="UP000051096"/>
    </source>
</evidence>
<reference evidence="2 3" key="1">
    <citation type="journal article" date="2015" name="Microbiome">
        <title>Genomic resolution of linkages in carbon, nitrogen, and sulfur cycling among widespread estuary sediment bacteria.</title>
        <authorList>
            <person name="Baker B.J."/>
            <person name="Lazar C.S."/>
            <person name="Teske A.P."/>
            <person name="Dick G.J."/>
        </authorList>
    </citation>
    <scope>NUCLEOTIDE SEQUENCE [LARGE SCALE GENOMIC DNA]</scope>
    <source>
        <strain evidence="2">SM23_60</strain>
    </source>
</reference>
<protein>
    <submittedName>
        <fullName evidence="2">Uncharacterized protein</fullName>
    </submittedName>
</protein>
<feature type="chain" id="PRO_5006647099" evidence="1">
    <location>
        <begin position="25"/>
        <end position="114"/>
    </location>
</feature>
<feature type="signal peptide" evidence="1">
    <location>
        <begin position="1"/>
        <end position="24"/>
    </location>
</feature>
<dbReference type="Proteomes" id="UP000051096">
    <property type="component" value="Unassembled WGS sequence"/>
</dbReference>
<organism evidence="2 3">
    <name type="scientific">candidate division WOR_3 bacterium SM23_60</name>
    <dbReference type="NCBI Taxonomy" id="1703780"/>
    <lineage>
        <taxon>Bacteria</taxon>
        <taxon>Bacteria division WOR-3</taxon>
    </lineage>
</organism>
<dbReference type="AlphaFoldDB" id="A0A0S8GPD6"/>
<keyword evidence="1" id="KW-0732">Signal</keyword>
<accession>A0A0S8GPD6</accession>
<evidence type="ECO:0000313" key="2">
    <source>
        <dbReference type="EMBL" id="KPK73498.1"/>
    </source>
</evidence>
<proteinExistence type="predicted"/>
<evidence type="ECO:0000256" key="1">
    <source>
        <dbReference type="SAM" id="SignalP"/>
    </source>
</evidence>